<evidence type="ECO:0000256" key="1">
    <source>
        <dbReference type="SAM" id="MobiDB-lite"/>
    </source>
</evidence>
<dbReference type="AlphaFoldDB" id="A0A9W8CLL3"/>
<keyword evidence="3" id="KW-1185">Reference proteome</keyword>
<accession>A0A9W8CLL3</accession>
<proteinExistence type="predicted"/>
<comment type="caution">
    <text evidence="2">The sequence shown here is derived from an EMBL/GenBank/DDBJ whole genome shotgun (WGS) entry which is preliminary data.</text>
</comment>
<feature type="region of interest" description="Disordered" evidence="1">
    <location>
        <begin position="1"/>
        <end position="86"/>
    </location>
</feature>
<organism evidence="2 3">
    <name type="scientific">Coemansia asiatica</name>
    <dbReference type="NCBI Taxonomy" id="1052880"/>
    <lineage>
        <taxon>Eukaryota</taxon>
        <taxon>Fungi</taxon>
        <taxon>Fungi incertae sedis</taxon>
        <taxon>Zoopagomycota</taxon>
        <taxon>Kickxellomycotina</taxon>
        <taxon>Kickxellomycetes</taxon>
        <taxon>Kickxellales</taxon>
        <taxon>Kickxellaceae</taxon>
        <taxon>Coemansia</taxon>
    </lineage>
</organism>
<sequence length="131" mass="14551">MDSNMDLDPVEPNTSQRAQNLASTNTAPFTPPYVADSTPEAQGSSRDMRQATSLRAQRASDSAAPESPSEAGRRTVFVQQDSTDMDEDVYENVPEADYVSQELQGMPVDESETIIHRDFFDNFGNEWTILN</sequence>
<dbReference type="Proteomes" id="UP001145021">
    <property type="component" value="Unassembled WGS sequence"/>
</dbReference>
<evidence type="ECO:0000313" key="3">
    <source>
        <dbReference type="Proteomes" id="UP001145021"/>
    </source>
</evidence>
<feature type="compositionally biased region" description="Polar residues" evidence="1">
    <location>
        <begin position="12"/>
        <end position="28"/>
    </location>
</feature>
<reference evidence="2" key="1">
    <citation type="submission" date="2022-07" db="EMBL/GenBank/DDBJ databases">
        <title>Phylogenomic reconstructions and comparative analyses of Kickxellomycotina fungi.</title>
        <authorList>
            <person name="Reynolds N.K."/>
            <person name="Stajich J.E."/>
            <person name="Barry K."/>
            <person name="Grigoriev I.V."/>
            <person name="Crous P."/>
            <person name="Smith M.E."/>
        </authorList>
    </citation>
    <scope>NUCLEOTIDE SEQUENCE</scope>
    <source>
        <strain evidence="2">NBRC 105413</strain>
    </source>
</reference>
<evidence type="ECO:0000313" key="2">
    <source>
        <dbReference type="EMBL" id="KAJ1648335.1"/>
    </source>
</evidence>
<feature type="compositionally biased region" description="Low complexity" evidence="1">
    <location>
        <begin position="59"/>
        <end position="70"/>
    </location>
</feature>
<protein>
    <submittedName>
        <fullName evidence="2">Uncharacterized protein</fullName>
    </submittedName>
</protein>
<gene>
    <name evidence="2" type="ORF">LPJ64_000388</name>
</gene>
<dbReference type="EMBL" id="JANBOH010000007">
    <property type="protein sequence ID" value="KAJ1648335.1"/>
    <property type="molecule type" value="Genomic_DNA"/>
</dbReference>
<feature type="compositionally biased region" description="Polar residues" evidence="1">
    <location>
        <begin position="39"/>
        <end position="55"/>
    </location>
</feature>
<name>A0A9W8CLL3_9FUNG</name>